<dbReference type="Pfam" id="PF04199">
    <property type="entry name" value="Cyclase"/>
    <property type="match status" value="1"/>
</dbReference>
<dbReference type="InterPro" id="IPR037175">
    <property type="entry name" value="KFase_sf"/>
</dbReference>
<dbReference type="RefSeq" id="WP_206724627.1">
    <property type="nucleotide sequence ID" value="NZ_CP071090.1"/>
</dbReference>
<dbReference type="EMBL" id="CP071090">
    <property type="protein sequence ID" value="QSQ23051.1"/>
    <property type="molecule type" value="Genomic_DNA"/>
</dbReference>
<reference evidence="1 2" key="1">
    <citation type="submission" date="2021-02" db="EMBL/GenBank/DDBJ databases">
        <title>De Novo genome assembly of isolated myxobacteria.</title>
        <authorList>
            <person name="Stevens D.C."/>
        </authorList>
    </citation>
    <scope>NUCLEOTIDE SEQUENCE [LARGE SCALE GENOMIC DNA]</scope>
    <source>
        <strain evidence="2">SCPEA02</strain>
    </source>
</reference>
<dbReference type="PANTHER" id="PTHR31118">
    <property type="entry name" value="CYCLASE-LIKE PROTEIN 2"/>
    <property type="match status" value="1"/>
</dbReference>
<dbReference type="SUPFAM" id="SSF102198">
    <property type="entry name" value="Putative cyclase"/>
    <property type="match status" value="1"/>
</dbReference>
<dbReference type="Gene3D" id="3.50.30.50">
    <property type="entry name" value="Putative cyclase"/>
    <property type="match status" value="1"/>
</dbReference>
<dbReference type="PANTHER" id="PTHR31118:SF32">
    <property type="entry name" value="KYNURENINE FORMAMIDASE"/>
    <property type="match status" value="1"/>
</dbReference>
<protein>
    <submittedName>
        <fullName evidence="1">Cyclase family protein</fullName>
    </submittedName>
</protein>
<sequence>MSEQWRVQFDAKVEFQNGGWLEVEGFRLDIPGADIDDDALGAAFVRHLGLLMAGKVEVRRKELIREAHKGSRGMVPPGPRAERRLVELSHDIRHGMTTYPGLPGPEISEHLTREASRARYAQDTEFHIARISMVANTGTYVDAPSHRYANGADLAGVPLGALADLDGLVVRVEDSRERAIDRNVFLPYDVKGRAVLVHTGWARHWGTEQYGREAPFLTRAAAEWLAEQGAALVGIDSVNIDDTGDGTRPAHTVLLAAGVPIVEHLRGLEQLPTEGFRFHAAPPRIQGMGTFPVRAYAVVLPR</sequence>
<proteinExistence type="predicted"/>
<dbReference type="Proteomes" id="UP000662747">
    <property type="component" value="Chromosome"/>
</dbReference>
<keyword evidence="2" id="KW-1185">Reference proteome</keyword>
<dbReference type="InterPro" id="IPR007325">
    <property type="entry name" value="KFase/CYL"/>
</dbReference>
<organism evidence="1 2">
    <name type="scientific">Pyxidicoccus parkwayensis</name>
    <dbReference type="NCBI Taxonomy" id="2813578"/>
    <lineage>
        <taxon>Bacteria</taxon>
        <taxon>Pseudomonadati</taxon>
        <taxon>Myxococcota</taxon>
        <taxon>Myxococcia</taxon>
        <taxon>Myxococcales</taxon>
        <taxon>Cystobacterineae</taxon>
        <taxon>Myxococcaceae</taxon>
        <taxon>Pyxidicoccus</taxon>
    </lineage>
</organism>
<accession>A0ABX7NVT5</accession>
<gene>
    <name evidence="1" type="ORF">JY651_49550</name>
</gene>
<evidence type="ECO:0000313" key="2">
    <source>
        <dbReference type="Proteomes" id="UP000662747"/>
    </source>
</evidence>
<name>A0ABX7NVT5_9BACT</name>
<evidence type="ECO:0000313" key="1">
    <source>
        <dbReference type="EMBL" id="QSQ23051.1"/>
    </source>
</evidence>